<name>A0A147KHJ8_THECS</name>
<keyword evidence="1" id="KW-0812">Transmembrane</keyword>
<feature type="transmembrane region" description="Helical" evidence="1">
    <location>
        <begin position="121"/>
        <end position="140"/>
    </location>
</feature>
<keyword evidence="4" id="KW-1185">Reference proteome</keyword>
<evidence type="ECO:0000256" key="1">
    <source>
        <dbReference type="SAM" id="Phobius"/>
    </source>
</evidence>
<dbReference type="STRING" id="665004.AC529_10675"/>
<sequence>MQDEDRVPPKRLRASDADRDAVAERLAVALTEGRLDLAEYDRRLTLAMNAVFVGDLLPLVADLPEPDRDQVVPAGTRAPAPASSSPWKEWLDEWRWWLGGAIIMSSIWGVTSIIGGTLLPFWPLIPLGVWAAILLAAAVWPNDESRSR</sequence>
<feature type="transmembrane region" description="Helical" evidence="1">
    <location>
        <begin position="96"/>
        <end position="115"/>
    </location>
</feature>
<protein>
    <recommendedName>
        <fullName evidence="2">DUF1707 domain-containing protein</fullName>
    </recommendedName>
</protein>
<dbReference type="Pfam" id="PF08044">
    <property type="entry name" value="DUF1707"/>
    <property type="match status" value="1"/>
</dbReference>
<evidence type="ECO:0000259" key="2">
    <source>
        <dbReference type="Pfam" id="PF08044"/>
    </source>
</evidence>
<dbReference type="OrthoDB" id="3748531at2"/>
<dbReference type="PANTHER" id="PTHR40763:SF4">
    <property type="entry name" value="DUF1707 DOMAIN-CONTAINING PROTEIN"/>
    <property type="match status" value="1"/>
</dbReference>
<organism evidence="3 4">
    <name type="scientific">Thermobifida cellulosilytica TB100</name>
    <dbReference type="NCBI Taxonomy" id="665004"/>
    <lineage>
        <taxon>Bacteria</taxon>
        <taxon>Bacillati</taxon>
        <taxon>Actinomycetota</taxon>
        <taxon>Actinomycetes</taxon>
        <taxon>Streptosporangiales</taxon>
        <taxon>Nocardiopsidaceae</taxon>
        <taxon>Thermobifida</taxon>
    </lineage>
</organism>
<dbReference type="PATRIC" id="fig|665004.4.peg.3365"/>
<dbReference type="PANTHER" id="PTHR40763">
    <property type="entry name" value="MEMBRANE PROTEIN-RELATED"/>
    <property type="match status" value="1"/>
</dbReference>
<evidence type="ECO:0000313" key="3">
    <source>
        <dbReference type="EMBL" id="KUP96782.1"/>
    </source>
</evidence>
<dbReference type="RefSeq" id="WP_068757884.1">
    <property type="nucleotide sequence ID" value="NZ_KQ950184.1"/>
</dbReference>
<comment type="caution">
    <text evidence="3">The sequence shown here is derived from an EMBL/GenBank/DDBJ whole genome shotgun (WGS) entry which is preliminary data.</text>
</comment>
<evidence type="ECO:0000313" key="4">
    <source>
        <dbReference type="Proteomes" id="UP000074382"/>
    </source>
</evidence>
<keyword evidence="1" id="KW-1133">Transmembrane helix</keyword>
<keyword evidence="1" id="KW-0472">Membrane</keyword>
<dbReference type="Proteomes" id="UP000074382">
    <property type="component" value="Unassembled WGS sequence"/>
</dbReference>
<dbReference type="AlphaFoldDB" id="A0A147KHJ8"/>
<proteinExistence type="predicted"/>
<feature type="domain" description="DUF1707" evidence="2">
    <location>
        <begin position="12"/>
        <end position="64"/>
    </location>
</feature>
<reference evidence="4" key="1">
    <citation type="journal article" date="2017" name="Acta Aliment.">
        <title>Plant polysaccharide degrading enzyme system of Thermpbifida cellulosilytica TB100 revealed by de novo genome project data.</title>
        <authorList>
            <person name="Toth A."/>
            <person name="Baka E."/>
            <person name="Luzics S."/>
            <person name="Bata-Vidacs I."/>
            <person name="Nagy I."/>
            <person name="Balint B."/>
            <person name="Herceg R."/>
            <person name="Olasz F."/>
            <person name="Wilk T."/>
            <person name="Nagy T."/>
            <person name="Kriszt B."/>
            <person name="Nagy I."/>
            <person name="Kukolya J."/>
        </authorList>
    </citation>
    <scope>NUCLEOTIDE SEQUENCE [LARGE SCALE GENOMIC DNA]</scope>
    <source>
        <strain evidence="4">TB100</strain>
    </source>
</reference>
<dbReference type="InterPro" id="IPR012551">
    <property type="entry name" value="DUF1707_SHOCT-like"/>
</dbReference>
<gene>
    <name evidence="3" type="ORF">AC529_10675</name>
</gene>
<accession>A0A147KHJ8</accession>
<dbReference type="EMBL" id="LGEM01000076">
    <property type="protein sequence ID" value="KUP96782.1"/>
    <property type="molecule type" value="Genomic_DNA"/>
</dbReference>